<dbReference type="PANTHER" id="PTHR31710">
    <property type="entry name" value="GB|AAF16529.1-RELATED"/>
    <property type="match status" value="1"/>
</dbReference>
<evidence type="ECO:0000256" key="1">
    <source>
        <dbReference type="SAM" id="SignalP"/>
    </source>
</evidence>
<sequence length="88" mass="9965">MAAQTMKNICNVLMIVLLFTMMVSTTHANKKDMCIKHCIPRQCMNISNKATLPLCENACKKLCNKNEVAHEEAVIPRPECGGFFWFLC</sequence>
<dbReference type="Proteomes" id="UP000029121">
    <property type="component" value="Unassembled WGS sequence"/>
</dbReference>
<organism evidence="2 3">
    <name type="scientific">Capsella rubella</name>
    <dbReference type="NCBI Taxonomy" id="81985"/>
    <lineage>
        <taxon>Eukaryota</taxon>
        <taxon>Viridiplantae</taxon>
        <taxon>Streptophyta</taxon>
        <taxon>Embryophyta</taxon>
        <taxon>Tracheophyta</taxon>
        <taxon>Spermatophyta</taxon>
        <taxon>Magnoliopsida</taxon>
        <taxon>eudicotyledons</taxon>
        <taxon>Gunneridae</taxon>
        <taxon>Pentapetalae</taxon>
        <taxon>rosids</taxon>
        <taxon>malvids</taxon>
        <taxon>Brassicales</taxon>
        <taxon>Brassicaceae</taxon>
        <taxon>Camelineae</taxon>
        <taxon>Capsella</taxon>
    </lineage>
</organism>
<dbReference type="AlphaFoldDB" id="R0GEG6"/>
<dbReference type="EMBL" id="KB870806">
    <property type="protein sequence ID" value="EOA34202.1"/>
    <property type="molecule type" value="Genomic_DNA"/>
</dbReference>
<accession>R0GEG6</accession>
<feature type="signal peptide" evidence="1">
    <location>
        <begin position="1"/>
        <end position="28"/>
    </location>
</feature>
<keyword evidence="3" id="KW-1185">Reference proteome</keyword>
<proteinExistence type="predicted"/>
<evidence type="ECO:0008006" key="4">
    <source>
        <dbReference type="Google" id="ProtNLM"/>
    </source>
</evidence>
<evidence type="ECO:0000313" key="3">
    <source>
        <dbReference type="Proteomes" id="UP000029121"/>
    </source>
</evidence>
<dbReference type="KEGG" id="crb:17896475"/>
<reference evidence="3" key="1">
    <citation type="journal article" date="2013" name="Nat. Genet.">
        <title>The Capsella rubella genome and the genomic consequences of rapid mating system evolution.</title>
        <authorList>
            <person name="Slotte T."/>
            <person name="Hazzouri K.M."/>
            <person name="Agren J.A."/>
            <person name="Koenig D."/>
            <person name="Maumus F."/>
            <person name="Guo Y.L."/>
            <person name="Steige K."/>
            <person name="Platts A.E."/>
            <person name="Escobar J.S."/>
            <person name="Newman L.K."/>
            <person name="Wang W."/>
            <person name="Mandakova T."/>
            <person name="Vello E."/>
            <person name="Smith L.M."/>
            <person name="Henz S.R."/>
            <person name="Steffen J."/>
            <person name="Takuno S."/>
            <person name="Brandvain Y."/>
            <person name="Coop G."/>
            <person name="Andolfatto P."/>
            <person name="Hu T.T."/>
            <person name="Blanchette M."/>
            <person name="Clark R.M."/>
            <person name="Quesneville H."/>
            <person name="Nordborg M."/>
            <person name="Gaut B.S."/>
            <person name="Lysak M.A."/>
            <person name="Jenkins J."/>
            <person name="Grimwood J."/>
            <person name="Chapman J."/>
            <person name="Prochnik S."/>
            <person name="Shu S."/>
            <person name="Rokhsar D."/>
            <person name="Schmutz J."/>
            <person name="Weigel D."/>
            <person name="Wright S.I."/>
        </authorList>
    </citation>
    <scope>NUCLEOTIDE SEQUENCE [LARGE SCALE GENOMIC DNA]</scope>
    <source>
        <strain evidence="3">cv. Monte Gargano</strain>
    </source>
</reference>
<name>R0GEG6_9BRAS</name>
<keyword evidence="1" id="KW-0732">Signal</keyword>
<feature type="chain" id="PRO_5004342491" description="Plant thionin family protein" evidence="1">
    <location>
        <begin position="29"/>
        <end position="88"/>
    </location>
</feature>
<evidence type="ECO:0000313" key="2">
    <source>
        <dbReference type="EMBL" id="EOA34202.1"/>
    </source>
</evidence>
<protein>
    <recommendedName>
        <fullName evidence="4">Plant thionin family protein</fullName>
    </recommendedName>
</protein>
<dbReference type="PANTHER" id="PTHR31710:SF39">
    <property type="entry name" value="PLANT THIONIN FAMILY PROTEIN"/>
    <property type="match status" value="1"/>
</dbReference>
<dbReference type="OrthoDB" id="1032731at2759"/>
<gene>
    <name evidence="2" type="ORF">CARUB_v10021711mg</name>
</gene>